<accession>A0AAD8Z720</accession>
<organism evidence="2 3">
    <name type="scientific">Electrophorus voltai</name>
    <dbReference type="NCBI Taxonomy" id="2609070"/>
    <lineage>
        <taxon>Eukaryota</taxon>
        <taxon>Metazoa</taxon>
        <taxon>Chordata</taxon>
        <taxon>Craniata</taxon>
        <taxon>Vertebrata</taxon>
        <taxon>Euteleostomi</taxon>
        <taxon>Actinopterygii</taxon>
        <taxon>Neopterygii</taxon>
        <taxon>Teleostei</taxon>
        <taxon>Ostariophysi</taxon>
        <taxon>Gymnotiformes</taxon>
        <taxon>Gymnotoidei</taxon>
        <taxon>Gymnotidae</taxon>
        <taxon>Electrophorus</taxon>
    </lineage>
</organism>
<feature type="compositionally biased region" description="Polar residues" evidence="1">
    <location>
        <begin position="202"/>
        <end position="231"/>
    </location>
</feature>
<protein>
    <submittedName>
        <fullName evidence="2">Uncharacterized protein</fullName>
    </submittedName>
</protein>
<dbReference type="EMBL" id="JAROKS010000019">
    <property type="protein sequence ID" value="KAK1792656.1"/>
    <property type="molecule type" value="Genomic_DNA"/>
</dbReference>
<reference evidence="2" key="1">
    <citation type="submission" date="2023-03" db="EMBL/GenBank/DDBJ databases">
        <title>Electrophorus voltai genome.</title>
        <authorList>
            <person name="Bian C."/>
        </authorList>
    </citation>
    <scope>NUCLEOTIDE SEQUENCE</scope>
    <source>
        <strain evidence="2">CB-2022</strain>
        <tissue evidence="2">Muscle</tissue>
    </source>
</reference>
<feature type="region of interest" description="Disordered" evidence="1">
    <location>
        <begin position="1"/>
        <end position="62"/>
    </location>
</feature>
<gene>
    <name evidence="2" type="ORF">P4O66_012586</name>
</gene>
<feature type="compositionally biased region" description="Basic residues" evidence="1">
    <location>
        <begin position="177"/>
        <end position="187"/>
    </location>
</feature>
<keyword evidence="3" id="KW-1185">Reference proteome</keyword>
<feature type="compositionally biased region" description="Basic and acidic residues" evidence="1">
    <location>
        <begin position="155"/>
        <end position="176"/>
    </location>
</feature>
<name>A0AAD8Z720_9TELE</name>
<sequence length="259" mass="29129">PPNQQLLSSSQWTLHPEEPPPHAPPPPPPPPPHGDLSSSIASIPPFEPVSSPLAASTINPPPNFTLLCYNRQPAFKLFTARKHRRERRIKGVREVGVGGEHATEGKKCAPATRSSTKRVLVRRFPRRQRRQSQWEGLSHALERQEGGGSVSAVPDSKHPTGGAEKRSEKRKRDTARDRRKRRRRRRATRGEHEKAAAATISHLPSSQVSFSPLPSPRASTQRLSDPRQATMSHCRKRCKRQLTKVARYFYRFLTGTLTQ</sequence>
<feature type="compositionally biased region" description="Polar residues" evidence="1">
    <location>
        <begin position="1"/>
        <end position="13"/>
    </location>
</feature>
<feature type="compositionally biased region" description="Basic residues" evidence="1">
    <location>
        <begin position="115"/>
        <end position="130"/>
    </location>
</feature>
<feature type="non-terminal residue" evidence="2">
    <location>
        <position position="259"/>
    </location>
</feature>
<evidence type="ECO:0000313" key="2">
    <source>
        <dbReference type="EMBL" id="KAK1792656.1"/>
    </source>
</evidence>
<evidence type="ECO:0000256" key="1">
    <source>
        <dbReference type="SAM" id="MobiDB-lite"/>
    </source>
</evidence>
<proteinExistence type="predicted"/>
<feature type="non-terminal residue" evidence="2">
    <location>
        <position position="1"/>
    </location>
</feature>
<evidence type="ECO:0000313" key="3">
    <source>
        <dbReference type="Proteomes" id="UP001239994"/>
    </source>
</evidence>
<comment type="caution">
    <text evidence="2">The sequence shown here is derived from an EMBL/GenBank/DDBJ whole genome shotgun (WGS) entry which is preliminary data.</text>
</comment>
<feature type="region of interest" description="Disordered" evidence="1">
    <location>
        <begin position="89"/>
        <end position="234"/>
    </location>
</feature>
<dbReference type="Proteomes" id="UP001239994">
    <property type="component" value="Unassembled WGS sequence"/>
</dbReference>
<dbReference type="AlphaFoldDB" id="A0AAD8Z720"/>
<feature type="compositionally biased region" description="Pro residues" evidence="1">
    <location>
        <begin position="21"/>
        <end position="33"/>
    </location>
</feature>